<keyword evidence="2" id="KW-1185">Reference proteome</keyword>
<evidence type="ECO:0000313" key="1">
    <source>
        <dbReference type="EMBL" id="KAF2487342.1"/>
    </source>
</evidence>
<evidence type="ECO:0008006" key="3">
    <source>
        <dbReference type="Google" id="ProtNLM"/>
    </source>
</evidence>
<name>A0A6A6Q4W5_9PEZI</name>
<dbReference type="RefSeq" id="XP_033593911.1">
    <property type="nucleotide sequence ID" value="XM_033736356.1"/>
</dbReference>
<sequence>MASEEDERLQAEISLLEAMYPDQIEWDERSRELKYHSNQRSLQLRLPNAYLTDALPEILAANIDRADVRDQLKQHIASCSCGEEILDSIIYAFGGISETAMPPQSSANDSGAAPTAEDAGEATIIVWLHHLLNTNKRKQALSPASPNVNGLTKPGYPGVLVYSGPKGAVHEHVDDLKHQNWQAFQVRLESDDEWTFAHGAGVKEVEAMKDVVAAIGESRKEEFLAAMRMK</sequence>
<organism evidence="1 2">
    <name type="scientific">Neohortaea acidophila</name>
    <dbReference type="NCBI Taxonomy" id="245834"/>
    <lineage>
        <taxon>Eukaryota</taxon>
        <taxon>Fungi</taxon>
        <taxon>Dikarya</taxon>
        <taxon>Ascomycota</taxon>
        <taxon>Pezizomycotina</taxon>
        <taxon>Dothideomycetes</taxon>
        <taxon>Dothideomycetidae</taxon>
        <taxon>Mycosphaerellales</taxon>
        <taxon>Teratosphaeriaceae</taxon>
        <taxon>Neohortaea</taxon>
    </lineage>
</organism>
<dbReference type="Proteomes" id="UP000799767">
    <property type="component" value="Unassembled WGS sequence"/>
</dbReference>
<proteinExistence type="predicted"/>
<dbReference type="EMBL" id="MU001631">
    <property type="protein sequence ID" value="KAF2487342.1"/>
    <property type="molecule type" value="Genomic_DNA"/>
</dbReference>
<dbReference type="PANTHER" id="PTHR15955:SF8">
    <property type="entry name" value="RWD DOMAIN-CONTAINING PROTEIN 2B-RELATED"/>
    <property type="match status" value="1"/>
</dbReference>
<gene>
    <name evidence="1" type="ORF">BDY17DRAFT_319892</name>
</gene>
<dbReference type="InterPro" id="IPR017359">
    <property type="entry name" value="Phi-like"/>
</dbReference>
<dbReference type="GeneID" id="54477358"/>
<dbReference type="PANTHER" id="PTHR15955">
    <property type="entry name" value="RWD DOMAIN CONTAINING PROTEIN 2"/>
    <property type="match status" value="1"/>
</dbReference>
<accession>A0A6A6Q4W5</accession>
<reference evidence="1" key="1">
    <citation type="journal article" date="2020" name="Stud. Mycol.">
        <title>101 Dothideomycetes genomes: a test case for predicting lifestyles and emergence of pathogens.</title>
        <authorList>
            <person name="Haridas S."/>
            <person name="Albert R."/>
            <person name="Binder M."/>
            <person name="Bloem J."/>
            <person name="Labutti K."/>
            <person name="Salamov A."/>
            <person name="Andreopoulos B."/>
            <person name="Baker S."/>
            <person name="Barry K."/>
            <person name="Bills G."/>
            <person name="Bluhm B."/>
            <person name="Cannon C."/>
            <person name="Castanera R."/>
            <person name="Culley D."/>
            <person name="Daum C."/>
            <person name="Ezra D."/>
            <person name="Gonzalez J."/>
            <person name="Henrissat B."/>
            <person name="Kuo A."/>
            <person name="Liang C."/>
            <person name="Lipzen A."/>
            <person name="Lutzoni F."/>
            <person name="Magnuson J."/>
            <person name="Mondo S."/>
            <person name="Nolan M."/>
            <person name="Ohm R."/>
            <person name="Pangilinan J."/>
            <person name="Park H.-J."/>
            <person name="Ramirez L."/>
            <person name="Alfaro M."/>
            <person name="Sun H."/>
            <person name="Tritt A."/>
            <person name="Yoshinaga Y."/>
            <person name="Zwiers L.-H."/>
            <person name="Turgeon B."/>
            <person name="Goodwin S."/>
            <person name="Spatafora J."/>
            <person name="Crous P."/>
            <person name="Grigoriev I."/>
        </authorList>
    </citation>
    <scope>NUCLEOTIDE SEQUENCE</scope>
    <source>
        <strain evidence="1">CBS 113389</strain>
    </source>
</reference>
<dbReference type="OrthoDB" id="432412at2759"/>
<protein>
    <recommendedName>
        <fullName evidence="3">RWD domain-containing protein</fullName>
    </recommendedName>
</protein>
<evidence type="ECO:0000313" key="2">
    <source>
        <dbReference type="Proteomes" id="UP000799767"/>
    </source>
</evidence>
<dbReference type="AlphaFoldDB" id="A0A6A6Q4W5"/>